<accession>A0A0V8ELX6</accession>
<evidence type="ECO:0000313" key="1">
    <source>
        <dbReference type="EMBL" id="KSU26834.1"/>
    </source>
</evidence>
<dbReference type="AlphaFoldDB" id="A0A0V8ELX6"/>
<dbReference type="Proteomes" id="UP000052991">
    <property type="component" value="Unassembled WGS sequence"/>
</dbReference>
<dbReference type="PATRIC" id="fig|1360.116.peg.1121"/>
<dbReference type="RefSeq" id="WP_058212889.1">
    <property type="nucleotide sequence ID" value="NZ_LKLW01000087.1"/>
</dbReference>
<dbReference type="EMBL" id="LKLW01000087">
    <property type="protein sequence ID" value="KSU26834.1"/>
    <property type="molecule type" value="Genomic_DNA"/>
</dbReference>
<name>A0A0V8ELX6_LACLL</name>
<comment type="caution">
    <text evidence="1">The sequence shown here is derived from an EMBL/GenBank/DDBJ whole genome shotgun (WGS) entry which is preliminary data.</text>
</comment>
<organism evidence="1 2">
    <name type="scientific">Lactococcus lactis subsp. lactis</name>
    <name type="common">Streptococcus lactis</name>
    <dbReference type="NCBI Taxonomy" id="1360"/>
    <lineage>
        <taxon>Bacteria</taxon>
        <taxon>Bacillati</taxon>
        <taxon>Bacillota</taxon>
        <taxon>Bacilli</taxon>
        <taxon>Lactobacillales</taxon>
        <taxon>Streptococcaceae</taxon>
        <taxon>Lactococcus</taxon>
    </lineage>
</organism>
<proteinExistence type="predicted"/>
<evidence type="ECO:0000313" key="2">
    <source>
        <dbReference type="Proteomes" id="UP000052991"/>
    </source>
</evidence>
<protein>
    <submittedName>
        <fullName evidence="1">Uncharacterized protein</fullName>
    </submittedName>
</protein>
<sequence length="82" mass="9950">MEQREMERLAWLDLKSKGFVIDSRWEGDGRTWIGCYAMPKGKPPFWADVWDENSIQKDGNDYAQWFEWYKRDLNQLAKEYPQ</sequence>
<reference evidence="2" key="1">
    <citation type="submission" date="2015-10" db="EMBL/GenBank/DDBJ databases">
        <title>Draft Genome Sequences of 11 Lactococcus lactis subspecies cremoris strains.</title>
        <authorList>
            <person name="Wels M."/>
            <person name="Backus L."/>
            <person name="Boekhorst J."/>
            <person name="Dijkstra A."/>
            <person name="Beerthuizen M."/>
            <person name="Kelly W."/>
            <person name="Siezen R."/>
            <person name="Bachmann H."/>
            <person name="Van Hijum S."/>
        </authorList>
    </citation>
    <scope>NUCLEOTIDE SEQUENCE [LARGE SCALE GENOMIC DNA]</scope>
    <source>
        <strain evidence="2">N42</strain>
    </source>
</reference>
<gene>
    <name evidence="1" type="ORF">N42_1369</name>
</gene>